<evidence type="ECO:0000313" key="3">
    <source>
        <dbReference type="Proteomes" id="UP000184248"/>
    </source>
</evidence>
<accession>A0A1M6Z3J1</accession>
<dbReference type="InterPro" id="IPR030823">
    <property type="entry name" value="IolE/MocC"/>
</dbReference>
<proteinExistence type="predicted"/>
<dbReference type="SUPFAM" id="SSF51658">
    <property type="entry name" value="Xylose isomerase-like"/>
    <property type="match status" value="1"/>
</dbReference>
<dbReference type="InterPro" id="IPR036237">
    <property type="entry name" value="Xyl_isomerase-like_sf"/>
</dbReference>
<reference evidence="3" key="1">
    <citation type="submission" date="2016-11" db="EMBL/GenBank/DDBJ databases">
        <authorList>
            <person name="Varghese N."/>
            <person name="Submissions S."/>
        </authorList>
    </citation>
    <scope>NUCLEOTIDE SEQUENCE [LARGE SCALE GENOMIC DNA]</scope>
    <source>
        <strain evidence="3">ALO Sharm</strain>
    </source>
</reference>
<dbReference type="PANTHER" id="PTHR12110:SF41">
    <property type="entry name" value="INOSOSE DEHYDRATASE"/>
    <property type="match status" value="1"/>
</dbReference>
<dbReference type="InterPro" id="IPR013022">
    <property type="entry name" value="Xyl_isomerase-like_TIM-brl"/>
</dbReference>
<dbReference type="EMBL" id="FRAL01000010">
    <property type="protein sequence ID" value="SHL24935.1"/>
    <property type="molecule type" value="Genomic_DNA"/>
</dbReference>
<dbReference type="OrthoDB" id="9804047at2"/>
<dbReference type="Pfam" id="PF01261">
    <property type="entry name" value="AP_endonuc_2"/>
    <property type="match status" value="1"/>
</dbReference>
<dbReference type="RefSeq" id="WP_064700597.1">
    <property type="nucleotide sequence ID" value="NZ_BDEO01000012.1"/>
</dbReference>
<sequence length="300" mass="32999">MSIVRLGINPLTWTNDDMPSLGGDTPLETCLSEGREAGFSGFELGNKFPRDPDVLGPILQRHDLSLVSGWYSSELLTRSAEEEIEAIKPHLHLLKSLGAKAMVFCEVSHCVHGRRDVPLSHSPGMNEAQWQTFIPRLNQVADYCLEQGVQIAYHHHLGTVVETEAEVDRLMAEAAPSVGLLLDSGHLVGAGGDPIAVQQKHAERIVHVHCKDIRREVLEDARNRDLSFLDGVLNGMFTVPGDGFIDYITLFKGLRDSGYEGWVVVEAEQDPAVAHPLTYARLGCDNLKRFCAEAGLTVTE</sequence>
<feature type="domain" description="Xylose isomerase-like TIM barrel" evidence="1">
    <location>
        <begin position="35"/>
        <end position="288"/>
    </location>
</feature>
<organism evidence="2 3">
    <name type="scientific">Halomonas caseinilytica</name>
    <dbReference type="NCBI Taxonomy" id="438744"/>
    <lineage>
        <taxon>Bacteria</taxon>
        <taxon>Pseudomonadati</taxon>
        <taxon>Pseudomonadota</taxon>
        <taxon>Gammaproteobacteria</taxon>
        <taxon>Oceanospirillales</taxon>
        <taxon>Halomonadaceae</taxon>
        <taxon>Halomonas</taxon>
    </lineage>
</organism>
<protein>
    <submittedName>
        <fullName evidence="2">2-keto-myo-inositol dehydratase</fullName>
    </submittedName>
</protein>
<keyword evidence="3" id="KW-1185">Reference proteome</keyword>
<evidence type="ECO:0000313" key="2">
    <source>
        <dbReference type="EMBL" id="SHL24935.1"/>
    </source>
</evidence>
<dbReference type="Proteomes" id="UP000184248">
    <property type="component" value="Unassembled WGS sequence"/>
</dbReference>
<dbReference type="AlphaFoldDB" id="A0A1M6Z3J1"/>
<evidence type="ECO:0000259" key="1">
    <source>
        <dbReference type="Pfam" id="PF01261"/>
    </source>
</evidence>
<name>A0A1M6Z3J1_9GAMM</name>
<dbReference type="PANTHER" id="PTHR12110">
    <property type="entry name" value="HYDROXYPYRUVATE ISOMERASE"/>
    <property type="match status" value="1"/>
</dbReference>
<dbReference type="Gene3D" id="3.20.20.150">
    <property type="entry name" value="Divalent-metal-dependent TIM barrel enzymes"/>
    <property type="match status" value="1"/>
</dbReference>
<gene>
    <name evidence="2" type="ORF">SAMN05192556_11013</name>
</gene>
<dbReference type="NCBIfam" id="TIGR04379">
    <property type="entry name" value="myo_inos_iolE"/>
    <property type="match status" value="1"/>
</dbReference>
<dbReference type="InterPro" id="IPR050312">
    <property type="entry name" value="IolE/XylAMocC-like"/>
</dbReference>